<gene>
    <name evidence="1" type="ORF">A4H97_33375</name>
</gene>
<name>A0A1V9EDQ2_9BACT</name>
<dbReference type="Proteomes" id="UP000192610">
    <property type="component" value="Unassembled WGS sequence"/>
</dbReference>
<evidence type="ECO:0000313" key="1">
    <source>
        <dbReference type="EMBL" id="OQP44246.1"/>
    </source>
</evidence>
<comment type="caution">
    <text evidence="1">The sequence shown here is derived from an EMBL/GenBank/DDBJ whole genome shotgun (WGS) entry which is preliminary data.</text>
</comment>
<keyword evidence="2" id="KW-1185">Reference proteome</keyword>
<protein>
    <submittedName>
        <fullName evidence="1">Uncharacterized protein</fullName>
    </submittedName>
</protein>
<organism evidence="1 2">
    <name type="scientific">Niastella yeongjuensis</name>
    <dbReference type="NCBI Taxonomy" id="354355"/>
    <lineage>
        <taxon>Bacteria</taxon>
        <taxon>Pseudomonadati</taxon>
        <taxon>Bacteroidota</taxon>
        <taxon>Chitinophagia</taxon>
        <taxon>Chitinophagales</taxon>
        <taxon>Chitinophagaceae</taxon>
        <taxon>Niastella</taxon>
    </lineage>
</organism>
<reference evidence="2" key="1">
    <citation type="submission" date="2016-04" db="EMBL/GenBank/DDBJ databases">
        <authorList>
            <person name="Chen L."/>
            <person name="Zhuang W."/>
            <person name="Wang G."/>
        </authorList>
    </citation>
    <scope>NUCLEOTIDE SEQUENCE [LARGE SCALE GENOMIC DNA]</scope>
    <source>
        <strain evidence="2">17621</strain>
    </source>
</reference>
<dbReference type="EMBL" id="LVXG01000035">
    <property type="protein sequence ID" value="OQP44246.1"/>
    <property type="molecule type" value="Genomic_DNA"/>
</dbReference>
<sequence>MELLDLIEQYLKKVTPDHCDDDGIVAVSYFLLGDVTFSDNLLNYSLSSASALAAFSKSEVLIHLKKYMSCHEIDILCDLLKRMIEFCNQVERNNLILAQFDQLLWDICDTSHISTEVIISYKSKYDKLIKSLNA</sequence>
<accession>A0A1V9EDQ2</accession>
<dbReference type="AlphaFoldDB" id="A0A1V9EDQ2"/>
<dbReference type="STRING" id="354355.SAMN05660816_02849"/>
<proteinExistence type="predicted"/>
<evidence type="ECO:0000313" key="2">
    <source>
        <dbReference type="Proteomes" id="UP000192610"/>
    </source>
</evidence>